<keyword evidence="15" id="KW-1185">Reference proteome</keyword>
<dbReference type="SMART" id="SM00112">
    <property type="entry name" value="CA"/>
    <property type="match status" value="8"/>
</dbReference>
<feature type="domain" description="Cadherin" evidence="13">
    <location>
        <begin position="129"/>
        <end position="236"/>
    </location>
</feature>
<keyword evidence="10" id="KW-1015">Disulfide bond</keyword>
<dbReference type="SUPFAM" id="SSF49313">
    <property type="entry name" value="Cadherin-like"/>
    <property type="match status" value="8"/>
</dbReference>
<dbReference type="GO" id="GO:0003007">
    <property type="term" value="P:heart morphogenesis"/>
    <property type="evidence" value="ECO:0007669"/>
    <property type="project" value="UniProtKB-ARBA"/>
</dbReference>
<keyword evidence="8" id="KW-1133">Transmembrane helix</keyword>
<feature type="domain" description="Cadherin" evidence="13">
    <location>
        <begin position="404"/>
        <end position="513"/>
    </location>
</feature>
<evidence type="ECO:0000256" key="8">
    <source>
        <dbReference type="ARBA" id="ARBA00022989"/>
    </source>
</evidence>
<evidence type="ECO:0000256" key="4">
    <source>
        <dbReference type="ARBA" id="ARBA00022729"/>
    </source>
</evidence>
<accession>A0A8C9XZN2</accession>
<dbReference type="FunFam" id="2.60.40.60:FF:000275">
    <property type="entry name" value="Si:dkey-30k22.7"/>
    <property type="match status" value="1"/>
</dbReference>
<evidence type="ECO:0000256" key="12">
    <source>
        <dbReference type="PROSITE-ProRule" id="PRU00043"/>
    </source>
</evidence>
<keyword evidence="11" id="KW-0325">Glycoprotein</keyword>
<feature type="domain" description="Cadherin" evidence="13">
    <location>
        <begin position="237"/>
        <end position="340"/>
    </location>
</feature>
<feature type="domain" description="Cadherin" evidence="13">
    <location>
        <begin position="731"/>
        <end position="807"/>
    </location>
</feature>
<dbReference type="PROSITE" id="PS00232">
    <property type="entry name" value="CADHERIN_1"/>
    <property type="match status" value="6"/>
</dbReference>
<dbReference type="InterPro" id="IPR015919">
    <property type="entry name" value="Cadherin-like_sf"/>
</dbReference>
<keyword evidence="5" id="KW-0677">Repeat</keyword>
<dbReference type="GO" id="GO:0007399">
    <property type="term" value="P:nervous system development"/>
    <property type="evidence" value="ECO:0007669"/>
    <property type="project" value="UniProtKB-ARBA"/>
</dbReference>
<protein>
    <submittedName>
        <fullName evidence="14">FAT atypical cadherin 4</fullName>
    </submittedName>
</protein>
<feature type="domain" description="Cadherin" evidence="13">
    <location>
        <begin position="619"/>
        <end position="723"/>
    </location>
</feature>
<dbReference type="FunFam" id="2.60.40.60:FF:000135">
    <property type="entry name" value="cadherin-23 isoform X1"/>
    <property type="match status" value="2"/>
</dbReference>
<keyword evidence="2" id="KW-0245">EGF-like domain</keyword>
<evidence type="ECO:0000313" key="15">
    <source>
        <dbReference type="Proteomes" id="UP000694568"/>
    </source>
</evidence>
<dbReference type="GO" id="GO:0005886">
    <property type="term" value="C:plasma membrane"/>
    <property type="evidence" value="ECO:0007669"/>
    <property type="project" value="InterPro"/>
</dbReference>
<dbReference type="PRINTS" id="PR00205">
    <property type="entry name" value="CADHERIN"/>
</dbReference>
<keyword evidence="9" id="KW-0472">Membrane</keyword>
<dbReference type="GO" id="GO:0048729">
    <property type="term" value="P:tissue morphogenesis"/>
    <property type="evidence" value="ECO:0007669"/>
    <property type="project" value="UniProtKB-ARBA"/>
</dbReference>
<keyword evidence="3" id="KW-0812">Transmembrane</keyword>
<dbReference type="Pfam" id="PF00028">
    <property type="entry name" value="Cadherin"/>
    <property type="match status" value="8"/>
</dbReference>
<reference evidence="14" key="1">
    <citation type="submission" date="2025-08" db="UniProtKB">
        <authorList>
            <consortium name="Ensembl"/>
        </authorList>
    </citation>
    <scope>IDENTIFICATION</scope>
</reference>
<dbReference type="Proteomes" id="UP000694568">
    <property type="component" value="Unplaced"/>
</dbReference>
<dbReference type="GO" id="GO:0005509">
    <property type="term" value="F:calcium ion binding"/>
    <property type="evidence" value="ECO:0007669"/>
    <property type="project" value="UniProtKB-UniRule"/>
</dbReference>
<keyword evidence="4" id="KW-0732">Signal</keyword>
<evidence type="ECO:0000256" key="1">
    <source>
        <dbReference type="ARBA" id="ARBA00004167"/>
    </source>
</evidence>
<evidence type="ECO:0000256" key="7">
    <source>
        <dbReference type="ARBA" id="ARBA00022889"/>
    </source>
</evidence>
<feature type="domain" description="Cadherin" evidence="13">
    <location>
        <begin position="514"/>
        <end position="618"/>
    </location>
</feature>
<feature type="domain" description="Cadherin" evidence="13">
    <location>
        <begin position="345"/>
        <end position="403"/>
    </location>
</feature>
<dbReference type="CDD" id="cd11304">
    <property type="entry name" value="Cadherin_repeat"/>
    <property type="match status" value="7"/>
</dbReference>
<dbReference type="InterPro" id="IPR020894">
    <property type="entry name" value="Cadherin_CS"/>
</dbReference>
<dbReference type="Ensembl" id="ENSSLUT00000017500.1">
    <property type="protein sequence ID" value="ENSSLUP00000016947.1"/>
    <property type="gene ID" value="ENSSLUG00000007792.1"/>
</dbReference>
<evidence type="ECO:0000313" key="14">
    <source>
        <dbReference type="Ensembl" id="ENSSLUP00000016947.1"/>
    </source>
</evidence>
<dbReference type="FunFam" id="2.60.40.60:FF:000024">
    <property type="entry name" value="FAT atypical cadherin 3"/>
    <property type="match status" value="1"/>
</dbReference>
<proteinExistence type="predicted"/>
<dbReference type="FunFam" id="2.60.40.60:FF:000081">
    <property type="entry name" value="protocadherin Fat 4"/>
    <property type="match status" value="1"/>
</dbReference>
<evidence type="ECO:0000256" key="5">
    <source>
        <dbReference type="ARBA" id="ARBA00022737"/>
    </source>
</evidence>
<reference evidence="14" key="2">
    <citation type="submission" date="2025-09" db="UniProtKB">
        <authorList>
            <consortium name="Ensembl"/>
        </authorList>
    </citation>
    <scope>IDENTIFICATION</scope>
</reference>
<dbReference type="GO" id="GO:0007156">
    <property type="term" value="P:homophilic cell adhesion via plasma membrane adhesion molecules"/>
    <property type="evidence" value="ECO:0007669"/>
    <property type="project" value="InterPro"/>
</dbReference>
<sequence>MARSSFASLVIFVNDINDHPPIFQETLYRVDISEDIPKGSYIKGVSATDGDSGQNANLRYSLVSGNALGWFSISENSGLVTSAALLDREIASEIVLNISAKDQGLQPKISYTKLIVNITDVNDQVPTFTQSTYHVSLVEHAPAGTELVVLSASDDDVGANGTIRFSFDAETPDSVQELFRLDAVSGRLSTAVELDREDQASYLLHIQAADAGIPPLHSVGKVNITLRDINDNRPVFYPVQYFANVKENEPSGAYVTTVSATDPDLGRNGTLKYIITAGDASKFLINSITGKVTTIVPLDREEKTAYQLQVTAADGSGLRSHTQAIVTVTVIDTQDNPPVFSQKRGLFAVNSAGQITASTELDREIQDRYNLVVIAKDRAVEPLSATVNVSVILDDVNDNRPLFNSTNYVFHFEEEQKRGSLVGHVFAEDKDFGPNSEVRYTFETPHSNFELNAITGELTSTLQFDRESLMRQRGAAVFSFVVVSSDQGLPKPLRDQAKVQVYIQDINDNLPKFTKDIYQASISESAQNMTQLLRVSASDVDENKNGLVHYHISEGNEEGQFTIDSSSGQVTLVGKLDYESTSSYSLKIIAVDAGTVPLSSSCMLSISILDENDNSPSFPKSSLSVDVLENMRVGELVASVTATDADSGQNADITYSITATNNHGTFSISPNTGSIFLVKKMDFETQSFYKLNITAKDNGKPPRSSSIPVVIHVRDFNDNPPIFTPGDIFKSIPENLPLSASVMTITAHDTDADINGELEYSIVQQIPRGGHFSIDSSTGLIYTNKEIDREFSNLFELTIKATDQAVPVESRPCGCYGTEVVLVYLFIPPGTAPQAISDH</sequence>
<name>A0A8C9XZN2_SANLU</name>
<dbReference type="PANTHER" id="PTHR24025">
    <property type="entry name" value="DESMOGLEIN FAMILY MEMBER"/>
    <property type="match status" value="1"/>
</dbReference>
<evidence type="ECO:0000256" key="11">
    <source>
        <dbReference type="ARBA" id="ARBA00023180"/>
    </source>
</evidence>
<dbReference type="PANTHER" id="PTHR24025:SF31">
    <property type="entry name" value="NEURAL-CADHERIN"/>
    <property type="match status" value="1"/>
</dbReference>
<evidence type="ECO:0000256" key="2">
    <source>
        <dbReference type="ARBA" id="ARBA00022536"/>
    </source>
</evidence>
<evidence type="ECO:0000256" key="10">
    <source>
        <dbReference type="ARBA" id="ARBA00023157"/>
    </source>
</evidence>
<dbReference type="InterPro" id="IPR050971">
    <property type="entry name" value="Cadherin-domain_protein"/>
</dbReference>
<evidence type="ECO:0000256" key="3">
    <source>
        <dbReference type="ARBA" id="ARBA00022692"/>
    </source>
</evidence>
<comment type="subcellular location">
    <subcellularLocation>
        <location evidence="1">Membrane</location>
        <topology evidence="1">Single-pass membrane protein</topology>
    </subcellularLocation>
</comment>
<dbReference type="InterPro" id="IPR002126">
    <property type="entry name" value="Cadherin-like_dom"/>
</dbReference>
<dbReference type="Gene3D" id="2.60.40.60">
    <property type="entry name" value="Cadherins"/>
    <property type="match status" value="8"/>
</dbReference>
<dbReference type="FunFam" id="2.60.40.60:FF:000010">
    <property type="entry name" value="Cadherin EGF LAG seven-pass G-type receptor 3"/>
    <property type="match status" value="1"/>
</dbReference>
<dbReference type="GeneTree" id="ENSGT00940000155719"/>
<keyword evidence="7" id="KW-0130">Cell adhesion</keyword>
<dbReference type="PROSITE" id="PS50268">
    <property type="entry name" value="CADHERIN_2"/>
    <property type="match status" value="8"/>
</dbReference>
<gene>
    <name evidence="14" type="primary">LOC116062471</name>
</gene>
<dbReference type="FunFam" id="2.60.40.60:FF:000020">
    <property type="entry name" value="Dachsous cadherin-related 1b"/>
    <property type="match status" value="1"/>
</dbReference>
<evidence type="ECO:0000256" key="9">
    <source>
        <dbReference type="ARBA" id="ARBA00023136"/>
    </source>
</evidence>
<evidence type="ECO:0000256" key="6">
    <source>
        <dbReference type="ARBA" id="ARBA00022837"/>
    </source>
</evidence>
<dbReference type="AlphaFoldDB" id="A0A8C9XZN2"/>
<organism evidence="14 15">
    <name type="scientific">Sander lucioperca</name>
    <name type="common">Pike-perch</name>
    <name type="synonym">Perca lucioperca</name>
    <dbReference type="NCBI Taxonomy" id="283035"/>
    <lineage>
        <taxon>Eukaryota</taxon>
        <taxon>Metazoa</taxon>
        <taxon>Chordata</taxon>
        <taxon>Craniata</taxon>
        <taxon>Vertebrata</taxon>
        <taxon>Euteleostomi</taxon>
        <taxon>Actinopterygii</taxon>
        <taxon>Neopterygii</taxon>
        <taxon>Teleostei</taxon>
        <taxon>Neoteleostei</taxon>
        <taxon>Acanthomorphata</taxon>
        <taxon>Eupercaria</taxon>
        <taxon>Perciformes</taxon>
        <taxon>Percoidei</taxon>
        <taxon>Percidae</taxon>
        <taxon>Luciopercinae</taxon>
        <taxon>Sander</taxon>
    </lineage>
</organism>
<dbReference type="GO" id="GO:0005911">
    <property type="term" value="C:cell-cell junction"/>
    <property type="evidence" value="ECO:0007669"/>
    <property type="project" value="TreeGrafter"/>
</dbReference>
<evidence type="ECO:0000259" key="13">
    <source>
        <dbReference type="PROSITE" id="PS50268"/>
    </source>
</evidence>
<keyword evidence="6 12" id="KW-0106">Calcium</keyword>
<feature type="domain" description="Cadherin" evidence="13">
    <location>
        <begin position="24"/>
        <end position="128"/>
    </location>
</feature>